<feature type="domain" description="AAA+ ATPase" evidence="18">
    <location>
        <begin position="158"/>
        <end position="341"/>
    </location>
</feature>
<keyword evidence="19" id="KW-0282">Flagellum</keyword>
<dbReference type="InterPro" id="IPR020003">
    <property type="entry name" value="ATPase_a/bsu_AS"/>
</dbReference>
<evidence type="ECO:0000313" key="20">
    <source>
        <dbReference type="Proteomes" id="UP001330434"/>
    </source>
</evidence>
<dbReference type="InterPro" id="IPR027417">
    <property type="entry name" value="P-loop_NTPase"/>
</dbReference>
<evidence type="ECO:0000256" key="14">
    <source>
        <dbReference type="ARBA" id="ARBA00023065"/>
    </source>
</evidence>
<dbReference type="InterPro" id="IPR004100">
    <property type="entry name" value="ATPase_F1/V1/A1_a/bsu_N"/>
</dbReference>
<evidence type="ECO:0000256" key="8">
    <source>
        <dbReference type="ARBA" id="ARBA00022741"/>
    </source>
</evidence>
<evidence type="ECO:0000256" key="6">
    <source>
        <dbReference type="ARBA" id="ARBA00022448"/>
    </source>
</evidence>
<protein>
    <recommendedName>
        <fullName evidence="5">Flagellum-specific ATP synthase</fullName>
        <ecNumber evidence="4">7.1.2.2</ecNumber>
    </recommendedName>
</protein>
<organism evidence="19 20">
    <name type="scientific">Candidatus Bealeia paramacronuclearis</name>
    <dbReference type="NCBI Taxonomy" id="1921001"/>
    <lineage>
        <taxon>Bacteria</taxon>
        <taxon>Pseudomonadati</taxon>
        <taxon>Pseudomonadota</taxon>
        <taxon>Alphaproteobacteria</taxon>
        <taxon>Holosporales</taxon>
        <taxon>Holosporaceae</taxon>
        <taxon>Candidatus Bealeia</taxon>
    </lineage>
</organism>
<evidence type="ECO:0000256" key="4">
    <source>
        <dbReference type="ARBA" id="ARBA00012473"/>
    </source>
</evidence>
<dbReference type="CDD" id="cd18117">
    <property type="entry name" value="ATP-synt_flagellum-secretory_path_III_N"/>
    <property type="match status" value="1"/>
</dbReference>
<gene>
    <name evidence="19" type="ORF">Bealeia1_01363</name>
</gene>
<dbReference type="RefSeq" id="WP_331255947.1">
    <property type="nucleotide sequence ID" value="NZ_CP133270.1"/>
</dbReference>
<evidence type="ECO:0000256" key="1">
    <source>
        <dbReference type="ARBA" id="ARBA00003290"/>
    </source>
</evidence>
<keyword evidence="20" id="KW-1185">Reference proteome</keyword>
<accession>A0ABZ2C408</accession>
<dbReference type="Proteomes" id="UP001330434">
    <property type="component" value="Chromosome"/>
</dbReference>
<evidence type="ECO:0000256" key="13">
    <source>
        <dbReference type="ARBA" id="ARBA00022967"/>
    </source>
</evidence>
<evidence type="ECO:0000256" key="12">
    <source>
        <dbReference type="ARBA" id="ARBA00022927"/>
    </source>
</evidence>
<dbReference type="InterPro" id="IPR050053">
    <property type="entry name" value="ATPase_alpha/beta_chains"/>
</dbReference>
<proteinExistence type="inferred from homology"/>
<keyword evidence="10" id="KW-1005">Bacterial flagellum biogenesis</keyword>
<dbReference type="Pfam" id="PF18269">
    <property type="entry name" value="T3SS_ATPase_C"/>
    <property type="match status" value="1"/>
</dbReference>
<evidence type="ECO:0000256" key="17">
    <source>
        <dbReference type="ARBA" id="ARBA00034006"/>
    </source>
</evidence>
<evidence type="ECO:0000256" key="7">
    <source>
        <dbReference type="ARBA" id="ARBA00022490"/>
    </source>
</evidence>
<keyword evidence="6" id="KW-0813">Transport</keyword>
<dbReference type="SUPFAM" id="SSF52540">
    <property type="entry name" value="P-loop containing nucleoside triphosphate hydrolases"/>
    <property type="match status" value="1"/>
</dbReference>
<keyword evidence="7" id="KW-0963">Cytoplasm</keyword>
<keyword evidence="12" id="KW-0653">Protein transport</keyword>
<keyword evidence="16" id="KW-0066">ATP synthesis</keyword>
<evidence type="ECO:0000256" key="15">
    <source>
        <dbReference type="ARBA" id="ARBA00023225"/>
    </source>
</evidence>
<dbReference type="PROSITE" id="PS00152">
    <property type="entry name" value="ATPASE_ALPHA_BETA"/>
    <property type="match status" value="1"/>
</dbReference>
<dbReference type="Gene3D" id="3.40.50.12240">
    <property type="match status" value="1"/>
</dbReference>
<keyword evidence="19" id="KW-0966">Cell projection</keyword>
<evidence type="ECO:0000313" key="19">
    <source>
        <dbReference type="EMBL" id="WVX67165.1"/>
    </source>
</evidence>
<sequence length="453" mass="49543">MPLNTLKNTISEIPSLRWSGRVRTLIGLIIEVEGLEDRACTGSRVEVRLKSGKSIWGEVIGFRGDITLVMPYESLEGIGPGDSVIVCGENQTICPTEKWLGRVINGLGEPLDGGAPLPQGSLPYPIKTMAPPAHARKRVGSRIDLGIRALNTFTTMCRGQRMGIFAGSGVGKSVLLSQLARFTACDVAVIGLIGERGREVQEFIQDQLGPEGLKRSVVVVATSDESALLRKQAAYMTLTIAEYFRDQGLTVLCLMDSITRFAMAQREIGLSLGEPPTTKGYPPTVFAELPRLLERAGPGTEKGTITGIFTILVDGDDHNEPIADAARSILDGHIVLERQIAERGRYPAINILKSISRMMPDCNAEDESVIIKKARESLSIYEDMEDMIRLGAYKRGSDPQVDLAIALHDQLYAFLSQGKNEHTTFTFGFLELAQILNMPIPESCRNEEETQLS</sequence>
<evidence type="ECO:0000256" key="16">
    <source>
        <dbReference type="ARBA" id="ARBA00023310"/>
    </source>
</evidence>
<dbReference type="PANTHER" id="PTHR15184">
    <property type="entry name" value="ATP SYNTHASE"/>
    <property type="match status" value="1"/>
</dbReference>
<comment type="catalytic activity">
    <reaction evidence="17">
        <text>ATP + H2O + cellular proteinSide 1 = ADP + phosphate + cellular proteinSide 2.</text>
        <dbReference type="EC" id="7.4.2.8"/>
    </reaction>
</comment>
<dbReference type="CDD" id="cd01136">
    <property type="entry name" value="ATPase_flagellum-secretory_path_III"/>
    <property type="match status" value="1"/>
</dbReference>
<comment type="function">
    <text evidence="1">Probable catalytic subunit of a protein translocase for flagellum-specific export, or a proton translocase involved in local circuits at the flagellum.</text>
</comment>
<dbReference type="Pfam" id="PF00006">
    <property type="entry name" value="ATP-synt_ab"/>
    <property type="match status" value="1"/>
</dbReference>
<evidence type="ECO:0000259" key="18">
    <source>
        <dbReference type="SMART" id="SM00382"/>
    </source>
</evidence>
<dbReference type="NCBIfam" id="TIGR01026">
    <property type="entry name" value="fliI_yscN"/>
    <property type="match status" value="1"/>
</dbReference>
<dbReference type="InterPro" id="IPR003593">
    <property type="entry name" value="AAA+_ATPase"/>
</dbReference>
<keyword evidence="13" id="KW-1278">Translocase</keyword>
<comment type="subcellular location">
    <subcellularLocation>
        <location evidence="2">Cytoplasm</location>
    </subcellularLocation>
</comment>
<dbReference type="Pfam" id="PF02874">
    <property type="entry name" value="ATP-synt_ab_N"/>
    <property type="match status" value="1"/>
</dbReference>
<dbReference type="SMART" id="SM00382">
    <property type="entry name" value="AAA"/>
    <property type="match status" value="1"/>
</dbReference>
<evidence type="ECO:0000256" key="5">
    <source>
        <dbReference type="ARBA" id="ARBA00020580"/>
    </source>
</evidence>
<dbReference type="NCBIfam" id="TIGR03498">
    <property type="entry name" value="FliI_clade3"/>
    <property type="match status" value="1"/>
</dbReference>
<evidence type="ECO:0000256" key="3">
    <source>
        <dbReference type="ARBA" id="ARBA00008936"/>
    </source>
</evidence>
<dbReference type="PANTHER" id="PTHR15184:SF9">
    <property type="entry name" value="SPI-1 TYPE 3 SECRETION SYSTEM ATPASE"/>
    <property type="match status" value="1"/>
</dbReference>
<keyword evidence="15" id="KW-1006">Bacterial flagellum protein export</keyword>
<name>A0ABZ2C408_9PROT</name>
<evidence type="ECO:0000256" key="9">
    <source>
        <dbReference type="ARBA" id="ARBA00022781"/>
    </source>
</evidence>
<keyword evidence="19" id="KW-0969">Cilium</keyword>
<dbReference type="EC" id="7.1.2.2" evidence="4"/>
<dbReference type="InterPro" id="IPR005714">
    <property type="entry name" value="ATPase_T3SS_FliI/YscN"/>
</dbReference>
<dbReference type="InterPro" id="IPR000194">
    <property type="entry name" value="ATPase_F1/V1/A1_a/bsu_nucl-bd"/>
</dbReference>
<keyword evidence="9" id="KW-0375">Hydrogen ion transport</keyword>
<keyword evidence="8" id="KW-0547">Nucleotide-binding</keyword>
<evidence type="ECO:0000256" key="2">
    <source>
        <dbReference type="ARBA" id="ARBA00004496"/>
    </source>
</evidence>
<evidence type="ECO:0000256" key="11">
    <source>
        <dbReference type="ARBA" id="ARBA00022840"/>
    </source>
</evidence>
<comment type="similarity">
    <text evidence="3">Belongs to the ATPase alpha/beta chains family.</text>
</comment>
<evidence type="ECO:0000256" key="10">
    <source>
        <dbReference type="ARBA" id="ARBA00022795"/>
    </source>
</evidence>
<keyword evidence="14" id="KW-0406">Ion transport</keyword>
<dbReference type="InterPro" id="IPR040627">
    <property type="entry name" value="T3SS_ATPase_C"/>
</dbReference>
<dbReference type="InterPro" id="IPR022426">
    <property type="entry name" value="FliI_clade3"/>
</dbReference>
<keyword evidence="11" id="KW-0067">ATP-binding</keyword>
<dbReference type="EMBL" id="CP133270">
    <property type="protein sequence ID" value="WVX67165.1"/>
    <property type="molecule type" value="Genomic_DNA"/>
</dbReference>
<reference evidence="19 20" key="1">
    <citation type="journal article" date="2024" name="Environ. Microbiol.">
        <title>Novel evolutionary insights on the interactions of the Holosporales (Alphaproteobacteria) with eukaryotic hosts from comparative genomics.</title>
        <authorList>
            <person name="Giovannini M."/>
            <person name="Petroni G."/>
            <person name="Castelli M."/>
        </authorList>
    </citation>
    <scope>NUCLEOTIDE SEQUENCE [LARGE SCALE GENOMIC DNA]</scope>
    <source>
        <strain evidence="19 20">US_Bl 15I1</strain>
    </source>
</reference>